<evidence type="ECO:0000313" key="2">
    <source>
        <dbReference type="EMBL" id="RCH91908.1"/>
    </source>
</evidence>
<proteinExistence type="predicted"/>
<feature type="region of interest" description="Disordered" evidence="1">
    <location>
        <begin position="1"/>
        <end position="25"/>
    </location>
</feature>
<sequence>MPNERVEQEQRMSCSPPPYSSDETHLTSFPGNLDLSHLEEQSSSMSCLQLKLVTSSIDNWNSTPYECSCVLEDRFLLLGHIEGIQVVDLHDTNQQPKTIIWTRARQMIHIESCRVVLILAGRYKQVRCYSYDALLRLVYAVLSLEWTTRRDTMHDIPTHQAWELVASLSGKAPEDDLQSEPNIAPIQPTPITSPSTPTTMSNSNGFALNLKERLVKKKEEKMPSKQISLVDQLTLSGITKLFYVCNDIILQDFYYKLSESKDALDIQTYQTSTYVFAAIRHRDKIVLWQRKRDHPLRPFYRLKVFWIPTEAKSIAFADDRSTLRHILAVFSSEATAIELRDSKVQSVPIDPTLERIYQTTWIRDQYEHQLGSPKSPINSPIPQSLNNNNEPYPTLPASLSVPPIQWTSLIQLPFYPDSLPATMLTTDYSIPPSYATVITSLSSAAPPDPVALPSTDLPQLFFATLSKQSYIIDLSGALFSTQVYRWTEAPVHIEFIQIDPNTNDWHVVGFGTETVEVLQIKTGQSIQSVMRGVPVKFLGRWDVPVPREDNKRKPKHVFHALFWSSCASSERVHLYMLKSTKSYR</sequence>
<dbReference type="Proteomes" id="UP000253551">
    <property type="component" value="Unassembled WGS sequence"/>
</dbReference>
<protein>
    <recommendedName>
        <fullName evidence="4">CNH domain-containing protein</fullName>
    </recommendedName>
</protein>
<gene>
    <name evidence="2" type="ORF">CU098_005459</name>
</gene>
<feature type="compositionally biased region" description="Low complexity" evidence="1">
    <location>
        <begin position="185"/>
        <end position="199"/>
    </location>
</feature>
<dbReference type="EMBL" id="PJQM01002923">
    <property type="protein sequence ID" value="RCH91908.1"/>
    <property type="molecule type" value="Genomic_DNA"/>
</dbReference>
<dbReference type="AlphaFoldDB" id="A0A367JPP9"/>
<evidence type="ECO:0008006" key="4">
    <source>
        <dbReference type="Google" id="ProtNLM"/>
    </source>
</evidence>
<comment type="caution">
    <text evidence="2">The sequence shown here is derived from an EMBL/GenBank/DDBJ whole genome shotgun (WGS) entry which is preliminary data.</text>
</comment>
<feature type="region of interest" description="Disordered" evidence="1">
    <location>
        <begin position="177"/>
        <end position="199"/>
    </location>
</feature>
<dbReference type="OrthoDB" id="6415790at2759"/>
<accession>A0A367JPP9</accession>
<keyword evidence="3" id="KW-1185">Reference proteome</keyword>
<name>A0A367JPP9_RHIST</name>
<evidence type="ECO:0000313" key="3">
    <source>
        <dbReference type="Proteomes" id="UP000253551"/>
    </source>
</evidence>
<evidence type="ECO:0000256" key="1">
    <source>
        <dbReference type="SAM" id="MobiDB-lite"/>
    </source>
</evidence>
<organism evidence="2 3">
    <name type="scientific">Rhizopus stolonifer</name>
    <name type="common">Rhizopus nigricans</name>
    <dbReference type="NCBI Taxonomy" id="4846"/>
    <lineage>
        <taxon>Eukaryota</taxon>
        <taxon>Fungi</taxon>
        <taxon>Fungi incertae sedis</taxon>
        <taxon>Mucoromycota</taxon>
        <taxon>Mucoromycotina</taxon>
        <taxon>Mucoromycetes</taxon>
        <taxon>Mucorales</taxon>
        <taxon>Mucorineae</taxon>
        <taxon>Rhizopodaceae</taxon>
        <taxon>Rhizopus</taxon>
    </lineage>
</organism>
<reference evidence="2 3" key="1">
    <citation type="journal article" date="2018" name="G3 (Bethesda)">
        <title>Phylogenetic and Phylogenomic Definition of Rhizopus Species.</title>
        <authorList>
            <person name="Gryganskyi A.P."/>
            <person name="Golan J."/>
            <person name="Dolatabadi S."/>
            <person name="Mondo S."/>
            <person name="Robb S."/>
            <person name="Idnurm A."/>
            <person name="Muszewska A."/>
            <person name="Steczkiewicz K."/>
            <person name="Masonjones S."/>
            <person name="Liao H.L."/>
            <person name="Gajdeczka M.T."/>
            <person name="Anike F."/>
            <person name="Vuek A."/>
            <person name="Anishchenko I.M."/>
            <person name="Voigt K."/>
            <person name="de Hoog G.S."/>
            <person name="Smith M.E."/>
            <person name="Heitman J."/>
            <person name="Vilgalys R."/>
            <person name="Stajich J.E."/>
        </authorList>
    </citation>
    <scope>NUCLEOTIDE SEQUENCE [LARGE SCALE GENOMIC DNA]</scope>
    <source>
        <strain evidence="2 3">LSU 92-RS-03</strain>
    </source>
</reference>
<feature type="compositionally biased region" description="Basic and acidic residues" evidence="1">
    <location>
        <begin position="1"/>
        <end position="10"/>
    </location>
</feature>